<comment type="catalytic activity">
    <reaction evidence="2">
        <text>4-amino-2-methyl-5-(phosphooxymethyl)pyrimidine + ATP = 4-amino-2-methyl-5-(diphosphooxymethyl)pyrimidine + ADP</text>
        <dbReference type="Rhea" id="RHEA:19893"/>
        <dbReference type="ChEBI" id="CHEBI:30616"/>
        <dbReference type="ChEBI" id="CHEBI:57841"/>
        <dbReference type="ChEBI" id="CHEBI:58354"/>
        <dbReference type="ChEBI" id="CHEBI:456216"/>
        <dbReference type="EC" id="2.7.4.7"/>
    </reaction>
</comment>
<evidence type="ECO:0000256" key="2">
    <source>
        <dbReference type="ARBA" id="ARBA00000565"/>
    </source>
</evidence>
<dbReference type="Gene3D" id="3.40.1190.20">
    <property type="match status" value="1"/>
</dbReference>
<keyword evidence="10 17" id="KW-0418">Kinase</keyword>
<keyword evidence="9" id="KW-0547">Nucleotide-binding</keyword>
<organism evidence="17 18">
    <name type="scientific">Bacillus thermozeamaize</name>
    <dbReference type="NCBI Taxonomy" id="230954"/>
    <lineage>
        <taxon>Bacteria</taxon>
        <taxon>Bacillati</taxon>
        <taxon>Bacillota</taxon>
        <taxon>Bacilli</taxon>
        <taxon>Bacillales</taxon>
        <taxon>Bacillaceae</taxon>
        <taxon>Bacillus</taxon>
    </lineage>
</organism>
<dbReference type="Pfam" id="PF08543">
    <property type="entry name" value="Phos_pyr_kin"/>
    <property type="match status" value="1"/>
</dbReference>
<dbReference type="Proteomes" id="UP000196475">
    <property type="component" value="Unassembled WGS sequence"/>
</dbReference>
<evidence type="ECO:0000256" key="15">
    <source>
        <dbReference type="ARBA" id="ARBA00043176"/>
    </source>
</evidence>
<dbReference type="GO" id="GO:0005829">
    <property type="term" value="C:cytosol"/>
    <property type="evidence" value="ECO:0007669"/>
    <property type="project" value="TreeGrafter"/>
</dbReference>
<evidence type="ECO:0000256" key="7">
    <source>
        <dbReference type="ARBA" id="ARBA00019161"/>
    </source>
</evidence>
<dbReference type="FunFam" id="3.40.1190.20:FF:000003">
    <property type="entry name" value="Phosphomethylpyrimidine kinase ThiD"/>
    <property type="match status" value="1"/>
</dbReference>
<keyword evidence="11" id="KW-0067">ATP-binding</keyword>
<dbReference type="SUPFAM" id="SSF53613">
    <property type="entry name" value="Ribokinase-like"/>
    <property type="match status" value="1"/>
</dbReference>
<evidence type="ECO:0000256" key="4">
    <source>
        <dbReference type="ARBA" id="ARBA00009879"/>
    </source>
</evidence>
<comment type="pathway">
    <text evidence="13">Cofactor biosynthesis; thiamine diphosphate biosynthesis; 4-amino-2-methyl-5-diphosphomethylpyrimidine from 5-amino-1-(5-phospho-D-ribosyl)imidazole: step 2/3.</text>
</comment>
<comment type="pathway">
    <text evidence="3">Cofactor biosynthesis; thiamine diphosphate biosynthesis; 4-amino-2-methyl-5-diphosphomethylpyrimidine from 5-amino-1-(5-phospho-D-ribosyl)imidazole: step 3/3.</text>
</comment>
<evidence type="ECO:0000256" key="3">
    <source>
        <dbReference type="ARBA" id="ARBA00004769"/>
    </source>
</evidence>
<dbReference type="InterPro" id="IPR004399">
    <property type="entry name" value="HMP/HMP-P_kinase_dom"/>
</dbReference>
<keyword evidence="12" id="KW-0784">Thiamine biosynthesis</keyword>
<accession>A0A1Y3PBG5</accession>
<evidence type="ECO:0000256" key="11">
    <source>
        <dbReference type="ARBA" id="ARBA00022840"/>
    </source>
</evidence>
<dbReference type="InterPro" id="IPR013749">
    <property type="entry name" value="PM/HMP-P_kinase-1"/>
</dbReference>
<dbReference type="EC" id="2.7.1.49" evidence="5"/>
<dbReference type="NCBIfam" id="TIGR00097">
    <property type="entry name" value="HMP-P_kinase"/>
    <property type="match status" value="1"/>
</dbReference>
<name>A0A1Y3PBG5_9BACI</name>
<evidence type="ECO:0000256" key="10">
    <source>
        <dbReference type="ARBA" id="ARBA00022777"/>
    </source>
</evidence>
<dbReference type="EMBL" id="LZRT01000121">
    <property type="protein sequence ID" value="OUM84682.1"/>
    <property type="molecule type" value="Genomic_DNA"/>
</dbReference>
<evidence type="ECO:0000259" key="16">
    <source>
        <dbReference type="Pfam" id="PF08543"/>
    </source>
</evidence>
<dbReference type="PANTHER" id="PTHR20858">
    <property type="entry name" value="PHOSPHOMETHYLPYRIMIDINE KINASE"/>
    <property type="match status" value="1"/>
</dbReference>
<evidence type="ECO:0000256" key="9">
    <source>
        <dbReference type="ARBA" id="ARBA00022741"/>
    </source>
</evidence>
<dbReference type="AlphaFoldDB" id="A0A1Y3PBG5"/>
<keyword evidence="8" id="KW-0808">Transferase</keyword>
<dbReference type="GO" id="GO:0008902">
    <property type="term" value="F:hydroxymethylpyrimidine kinase activity"/>
    <property type="evidence" value="ECO:0007669"/>
    <property type="project" value="UniProtKB-EC"/>
</dbReference>
<feature type="domain" description="Pyridoxamine kinase/Phosphomethylpyrimidine kinase" evidence="16">
    <location>
        <begin position="14"/>
        <end position="258"/>
    </location>
</feature>
<dbReference type="InterPro" id="IPR029056">
    <property type="entry name" value="Ribokinase-like"/>
</dbReference>
<gene>
    <name evidence="17" type="ORF">BAA01_05985</name>
</gene>
<sequence length="272" mass="29331">MKDVRTALTIAGTDPSGGAGIQADLKTFQELGVYGMSVITAVVSQNTLGVKTFLDMPLELIESQIDAVFEDIPPHAVKTGMLSQIPVIELVARKLKQYGVKHYVMDPVMVAKSGDPLLAEDARGALLRELLPLCEVVTPNLPEAEVMIGKPIRDLPAMKEAAKRLVEEYGAKAAVVKGGHLTGEARDVIYDGKVWEEMAAPRVDTRHTHGTGCTFSAAITAQLAKGVPVLEAVALAKRFITCAVRETLGIGKGHGPTNHWAFRESERKTREN</sequence>
<comment type="similarity">
    <text evidence="4">Belongs to the ThiD family.</text>
</comment>
<comment type="caution">
    <text evidence="17">The sequence shown here is derived from an EMBL/GenBank/DDBJ whole genome shotgun (WGS) entry which is preliminary data.</text>
</comment>
<reference evidence="18" key="1">
    <citation type="submission" date="2016-06" db="EMBL/GenBank/DDBJ databases">
        <authorList>
            <person name="Nascimento L."/>
            <person name="Pereira R.V."/>
            <person name="Martins L.F."/>
            <person name="Quaggio R.B."/>
            <person name="Silva A.M."/>
            <person name="Setubal J.C."/>
        </authorList>
    </citation>
    <scope>NUCLEOTIDE SEQUENCE [LARGE SCALE GENOMIC DNA]</scope>
</reference>
<comment type="catalytic activity">
    <reaction evidence="1">
        <text>4-amino-5-hydroxymethyl-2-methylpyrimidine + ATP = 4-amino-2-methyl-5-(phosphooxymethyl)pyrimidine + ADP + H(+)</text>
        <dbReference type="Rhea" id="RHEA:23096"/>
        <dbReference type="ChEBI" id="CHEBI:15378"/>
        <dbReference type="ChEBI" id="CHEBI:16892"/>
        <dbReference type="ChEBI" id="CHEBI:30616"/>
        <dbReference type="ChEBI" id="CHEBI:58354"/>
        <dbReference type="ChEBI" id="CHEBI:456216"/>
        <dbReference type="EC" id="2.7.1.49"/>
    </reaction>
</comment>
<dbReference type="PANTHER" id="PTHR20858:SF17">
    <property type="entry name" value="HYDROXYMETHYLPYRIMIDINE_PHOSPHOMETHYLPYRIMIDINE KINASE THI20-RELATED"/>
    <property type="match status" value="1"/>
</dbReference>
<proteinExistence type="inferred from homology"/>
<evidence type="ECO:0000256" key="5">
    <source>
        <dbReference type="ARBA" id="ARBA00012135"/>
    </source>
</evidence>
<evidence type="ECO:0000256" key="1">
    <source>
        <dbReference type="ARBA" id="ARBA00000151"/>
    </source>
</evidence>
<evidence type="ECO:0000256" key="14">
    <source>
        <dbReference type="ARBA" id="ARBA00042102"/>
    </source>
</evidence>
<protein>
    <recommendedName>
        <fullName evidence="7">Hydroxymethylpyrimidine/phosphomethylpyrimidine kinase</fullName>
        <ecNumber evidence="5">2.7.1.49</ecNumber>
        <ecNumber evidence="6">2.7.4.7</ecNumber>
    </recommendedName>
    <alternativeName>
        <fullName evidence="14">Hydroxymethylpyrimidine kinase</fullName>
    </alternativeName>
    <alternativeName>
        <fullName evidence="15">Hydroxymethylpyrimidine phosphate kinase</fullName>
    </alternativeName>
</protein>
<dbReference type="GO" id="GO:0008972">
    <property type="term" value="F:phosphomethylpyrimidine kinase activity"/>
    <property type="evidence" value="ECO:0007669"/>
    <property type="project" value="UniProtKB-EC"/>
</dbReference>
<evidence type="ECO:0000256" key="12">
    <source>
        <dbReference type="ARBA" id="ARBA00022977"/>
    </source>
</evidence>
<evidence type="ECO:0000256" key="13">
    <source>
        <dbReference type="ARBA" id="ARBA00037917"/>
    </source>
</evidence>
<dbReference type="EC" id="2.7.4.7" evidence="6"/>
<evidence type="ECO:0000313" key="18">
    <source>
        <dbReference type="Proteomes" id="UP000196475"/>
    </source>
</evidence>
<evidence type="ECO:0000256" key="6">
    <source>
        <dbReference type="ARBA" id="ARBA00012963"/>
    </source>
</evidence>
<dbReference type="GO" id="GO:0005524">
    <property type="term" value="F:ATP binding"/>
    <property type="evidence" value="ECO:0007669"/>
    <property type="project" value="UniProtKB-KW"/>
</dbReference>
<dbReference type="GO" id="GO:0009228">
    <property type="term" value="P:thiamine biosynthetic process"/>
    <property type="evidence" value="ECO:0007669"/>
    <property type="project" value="UniProtKB-KW"/>
</dbReference>
<evidence type="ECO:0000313" key="17">
    <source>
        <dbReference type="EMBL" id="OUM84682.1"/>
    </source>
</evidence>
<dbReference type="CDD" id="cd01169">
    <property type="entry name" value="HMPP_kinase"/>
    <property type="match status" value="1"/>
</dbReference>
<evidence type="ECO:0000256" key="8">
    <source>
        <dbReference type="ARBA" id="ARBA00022679"/>
    </source>
</evidence>